<evidence type="ECO:0000259" key="3">
    <source>
        <dbReference type="PROSITE" id="PS51371"/>
    </source>
</evidence>
<gene>
    <name evidence="4" type="ORF">GCM10009851_22410</name>
</gene>
<dbReference type="PANTHER" id="PTHR43773">
    <property type="entry name" value="MAGNESIUM TRANSPORTER MGTE"/>
    <property type="match status" value="1"/>
</dbReference>
<protein>
    <submittedName>
        <fullName evidence="4">CBS domain-containing protein</fullName>
    </submittedName>
</protein>
<dbReference type="InterPro" id="IPR006669">
    <property type="entry name" value="MgtE_transporter"/>
</dbReference>
<name>A0ABN3DMX3_9MICO</name>
<evidence type="ECO:0000313" key="4">
    <source>
        <dbReference type="EMBL" id="GAA2236921.1"/>
    </source>
</evidence>
<evidence type="ECO:0000313" key="5">
    <source>
        <dbReference type="Proteomes" id="UP001500929"/>
    </source>
</evidence>
<dbReference type="SMART" id="SM00116">
    <property type="entry name" value="CBS"/>
    <property type="match status" value="2"/>
</dbReference>
<dbReference type="Gene3D" id="3.10.580.10">
    <property type="entry name" value="CBS-domain"/>
    <property type="match status" value="1"/>
</dbReference>
<dbReference type="Pfam" id="PF26205">
    <property type="entry name" value="SH3_actinomycetes"/>
    <property type="match status" value="1"/>
</dbReference>
<dbReference type="SUPFAM" id="SSF50346">
    <property type="entry name" value="PRC-barrel domain"/>
    <property type="match status" value="1"/>
</dbReference>
<dbReference type="SUPFAM" id="SSF158791">
    <property type="entry name" value="MgtE N-terminal domain-like"/>
    <property type="match status" value="1"/>
</dbReference>
<dbReference type="Pfam" id="PF03448">
    <property type="entry name" value="MgtE_N"/>
    <property type="match status" value="1"/>
</dbReference>
<dbReference type="EMBL" id="BAAAQY010000006">
    <property type="protein sequence ID" value="GAA2236921.1"/>
    <property type="molecule type" value="Genomic_DNA"/>
</dbReference>
<dbReference type="InterPro" id="IPR038076">
    <property type="entry name" value="MgtE_N_sf"/>
</dbReference>
<accession>A0ABN3DMX3</accession>
<feature type="domain" description="CBS" evidence="3">
    <location>
        <begin position="351"/>
        <end position="409"/>
    </location>
</feature>
<dbReference type="InterPro" id="IPR011033">
    <property type="entry name" value="PRC_barrel-like_sf"/>
</dbReference>
<dbReference type="RefSeq" id="WP_259479714.1">
    <property type="nucleotide sequence ID" value="NZ_BAAAQY010000006.1"/>
</dbReference>
<dbReference type="SUPFAM" id="SSF54631">
    <property type="entry name" value="CBS-domain pair"/>
    <property type="match status" value="1"/>
</dbReference>
<reference evidence="4 5" key="1">
    <citation type="journal article" date="2019" name="Int. J. Syst. Evol. Microbiol.">
        <title>The Global Catalogue of Microorganisms (GCM) 10K type strain sequencing project: providing services to taxonomists for standard genome sequencing and annotation.</title>
        <authorList>
            <consortium name="The Broad Institute Genomics Platform"/>
            <consortium name="The Broad Institute Genome Sequencing Center for Infectious Disease"/>
            <person name="Wu L."/>
            <person name="Ma J."/>
        </authorList>
    </citation>
    <scope>NUCLEOTIDE SEQUENCE [LARGE SCALE GENOMIC DNA]</scope>
    <source>
        <strain evidence="4 5">JCM 16117</strain>
    </source>
</reference>
<dbReference type="CDD" id="cd04606">
    <property type="entry name" value="CBS_pair_Mg_transporter"/>
    <property type="match status" value="1"/>
</dbReference>
<sequence length="443" mass="48075">MSATRVFVARLVGCTVFDPAGDRLGKVRDVLVVYRRNDPPRVVGLIVEIPGRRRVFVSIGRVTSISGGQIITTGLINVRRFEQRGGEVRVVAELFGRTVDFTDGSGEATIEDVSIEEHGPGEWAVAQLFVRRPKTSSSPFAKGATVFASWGDVRERTAAGQAQSAEQLIATFSELKPADLATTLLDLPAQRRLEVAEELPDDRLADVLEEMPESEQVEILARLDDDRAADVLDQMQPDDAADLIAQLSEERGEQLLELMQPEEADDVRMLLAYAPDTAGGLMTTEPIIVSADATVAEGLALIRRHELAPALGAAICVTLPPYEPPTGRFLGMVHFQRMLRYPPHERLGTILDQGLEPVTATTSAAVVARILASYNLVSVPVVDDNHRLVGVVTIDDVLDYLLPDDWRSSDSDDGAPAPERTPARALSGALRTPTRGRRTGHGS</sequence>
<dbReference type="InterPro" id="IPR027275">
    <property type="entry name" value="PRC-brl_dom"/>
</dbReference>
<dbReference type="Pfam" id="PF00571">
    <property type="entry name" value="CBS"/>
    <property type="match status" value="2"/>
</dbReference>
<dbReference type="InterPro" id="IPR046342">
    <property type="entry name" value="CBS_dom_sf"/>
</dbReference>
<keyword evidence="1" id="KW-0129">CBS domain</keyword>
<keyword evidence="5" id="KW-1185">Reference proteome</keyword>
<proteinExistence type="predicted"/>
<organism evidence="4 5">
    <name type="scientific">Herbiconiux moechotypicola</name>
    <dbReference type="NCBI Taxonomy" id="637393"/>
    <lineage>
        <taxon>Bacteria</taxon>
        <taxon>Bacillati</taxon>
        <taxon>Actinomycetota</taxon>
        <taxon>Actinomycetes</taxon>
        <taxon>Micrococcales</taxon>
        <taxon>Microbacteriaceae</taxon>
        <taxon>Herbiconiux</taxon>
    </lineage>
</organism>
<evidence type="ECO:0000256" key="2">
    <source>
        <dbReference type="SAM" id="MobiDB-lite"/>
    </source>
</evidence>
<evidence type="ECO:0000256" key="1">
    <source>
        <dbReference type="PROSITE-ProRule" id="PRU00703"/>
    </source>
</evidence>
<dbReference type="InterPro" id="IPR000644">
    <property type="entry name" value="CBS_dom"/>
</dbReference>
<dbReference type="InterPro" id="IPR006668">
    <property type="entry name" value="Mg_transptr_MgtE_intracell_dom"/>
</dbReference>
<dbReference type="PROSITE" id="PS51371">
    <property type="entry name" value="CBS"/>
    <property type="match status" value="1"/>
</dbReference>
<dbReference type="Gene3D" id="1.25.60.10">
    <property type="entry name" value="MgtE N-terminal domain-like"/>
    <property type="match status" value="1"/>
</dbReference>
<dbReference type="SMART" id="SM00924">
    <property type="entry name" value="MgtE_N"/>
    <property type="match status" value="1"/>
</dbReference>
<comment type="caution">
    <text evidence="4">The sequence shown here is derived from an EMBL/GenBank/DDBJ whole genome shotgun (WGS) entry which is preliminary data.</text>
</comment>
<feature type="compositionally biased region" description="Basic residues" evidence="2">
    <location>
        <begin position="434"/>
        <end position="443"/>
    </location>
</feature>
<feature type="region of interest" description="Disordered" evidence="2">
    <location>
        <begin position="407"/>
        <end position="443"/>
    </location>
</feature>
<dbReference type="Pfam" id="PF05239">
    <property type="entry name" value="PRC"/>
    <property type="match status" value="1"/>
</dbReference>
<dbReference type="Proteomes" id="UP001500929">
    <property type="component" value="Unassembled WGS sequence"/>
</dbReference>
<dbReference type="InterPro" id="IPR058838">
    <property type="entry name" value="SH3_actinomycetes"/>
</dbReference>
<dbReference type="PANTHER" id="PTHR43773:SF1">
    <property type="entry name" value="MAGNESIUM TRANSPORTER MGTE"/>
    <property type="match status" value="1"/>
</dbReference>